<evidence type="ECO:0000313" key="8">
    <source>
        <dbReference type="EMBL" id="KAK2140139.1"/>
    </source>
</evidence>
<evidence type="ECO:0000256" key="6">
    <source>
        <dbReference type="SAM" id="Phobius"/>
    </source>
</evidence>
<feature type="domain" description="G-protein coupled receptors family 1 profile" evidence="7">
    <location>
        <begin position="81"/>
        <end position="357"/>
    </location>
</feature>
<evidence type="ECO:0000256" key="5">
    <source>
        <dbReference type="RuleBase" id="RU000688"/>
    </source>
</evidence>
<accession>A0AAD9MRA1</accession>
<feature type="transmembrane region" description="Helical" evidence="6">
    <location>
        <begin position="65"/>
        <end position="88"/>
    </location>
</feature>
<dbReference type="InterPro" id="IPR017452">
    <property type="entry name" value="GPCR_Rhodpsn_7TM"/>
</dbReference>
<feature type="transmembrane region" description="Helical" evidence="6">
    <location>
        <begin position="337"/>
        <end position="360"/>
    </location>
</feature>
<proteinExistence type="inferred from homology"/>
<protein>
    <recommendedName>
        <fullName evidence="7">G-protein coupled receptors family 1 profile domain-containing protein</fullName>
    </recommendedName>
</protein>
<comment type="subcellular location">
    <subcellularLocation>
        <location evidence="1">Membrane</location>
    </subcellularLocation>
</comment>
<keyword evidence="3 6" id="KW-1133">Transmembrane helix</keyword>
<dbReference type="GO" id="GO:0004930">
    <property type="term" value="F:G protein-coupled receptor activity"/>
    <property type="evidence" value="ECO:0007669"/>
    <property type="project" value="UniProtKB-KW"/>
</dbReference>
<keyword evidence="4 6" id="KW-0472">Membrane</keyword>
<comment type="similarity">
    <text evidence="5">Belongs to the G-protein coupled receptor 1 family.</text>
</comment>
<feature type="transmembrane region" description="Helical" evidence="6">
    <location>
        <begin position="297"/>
        <end position="317"/>
    </location>
</feature>
<dbReference type="SUPFAM" id="SSF81321">
    <property type="entry name" value="Family A G protein-coupled receptor-like"/>
    <property type="match status" value="1"/>
</dbReference>
<comment type="caution">
    <text evidence="8">The sequence shown here is derived from an EMBL/GenBank/DDBJ whole genome shotgun (WGS) entry which is preliminary data.</text>
</comment>
<keyword evidence="5" id="KW-0297">G-protein coupled receptor</keyword>
<dbReference type="GO" id="GO:0016020">
    <property type="term" value="C:membrane"/>
    <property type="evidence" value="ECO:0007669"/>
    <property type="project" value="UniProtKB-SubCell"/>
</dbReference>
<evidence type="ECO:0000256" key="3">
    <source>
        <dbReference type="ARBA" id="ARBA00022989"/>
    </source>
</evidence>
<dbReference type="EMBL" id="JAODUP010001466">
    <property type="protein sequence ID" value="KAK2140139.1"/>
    <property type="molecule type" value="Genomic_DNA"/>
</dbReference>
<dbReference type="CDD" id="cd14978">
    <property type="entry name" value="7tmA_FMRFamide_R-like"/>
    <property type="match status" value="1"/>
</dbReference>
<keyword evidence="2 5" id="KW-0812">Transmembrane</keyword>
<dbReference type="PROSITE" id="PS00237">
    <property type="entry name" value="G_PROTEIN_RECEP_F1_1"/>
    <property type="match status" value="1"/>
</dbReference>
<evidence type="ECO:0000256" key="2">
    <source>
        <dbReference type="ARBA" id="ARBA00022692"/>
    </source>
</evidence>
<evidence type="ECO:0000256" key="4">
    <source>
        <dbReference type="ARBA" id="ARBA00023136"/>
    </source>
</evidence>
<dbReference type="InterPro" id="IPR052954">
    <property type="entry name" value="GPCR-Ligand_Int"/>
</dbReference>
<gene>
    <name evidence="8" type="ORF">LSH36_1466g00004</name>
</gene>
<dbReference type="PROSITE" id="PS50262">
    <property type="entry name" value="G_PROTEIN_RECEP_F1_2"/>
    <property type="match status" value="1"/>
</dbReference>
<feature type="transmembrane region" description="Helical" evidence="6">
    <location>
        <begin position="148"/>
        <end position="174"/>
    </location>
</feature>
<reference evidence="8" key="1">
    <citation type="journal article" date="2023" name="Mol. Biol. Evol.">
        <title>Third-Generation Sequencing Reveals the Adaptive Role of the Epigenome in Three Deep-Sea Polychaetes.</title>
        <authorList>
            <person name="Perez M."/>
            <person name="Aroh O."/>
            <person name="Sun Y."/>
            <person name="Lan Y."/>
            <person name="Juniper S.K."/>
            <person name="Young C.R."/>
            <person name="Angers B."/>
            <person name="Qian P.Y."/>
        </authorList>
    </citation>
    <scope>NUCLEOTIDE SEQUENCE</scope>
    <source>
        <strain evidence="8">P08H-3</strain>
    </source>
</reference>
<dbReference type="Gene3D" id="1.20.1070.10">
    <property type="entry name" value="Rhodopsin 7-helix transmembrane proteins"/>
    <property type="match status" value="1"/>
</dbReference>
<dbReference type="InterPro" id="IPR000276">
    <property type="entry name" value="GPCR_Rhodpsn"/>
</dbReference>
<dbReference type="PANTHER" id="PTHR46641">
    <property type="entry name" value="FMRFAMIDE RECEPTOR-RELATED"/>
    <property type="match status" value="1"/>
</dbReference>
<dbReference type="Pfam" id="PF00001">
    <property type="entry name" value="7tm_1"/>
    <property type="match status" value="1"/>
</dbReference>
<dbReference type="PRINTS" id="PR00237">
    <property type="entry name" value="GPCRRHODOPSN"/>
</dbReference>
<keyword evidence="5" id="KW-0675">Receptor</keyword>
<feature type="transmembrane region" description="Helical" evidence="6">
    <location>
        <begin position="195"/>
        <end position="215"/>
    </location>
</feature>
<feature type="transmembrane region" description="Helical" evidence="6">
    <location>
        <begin position="109"/>
        <end position="128"/>
    </location>
</feature>
<evidence type="ECO:0000313" key="9">
    <source>
        <dbReference type="Proteomes" id="UP001208570"/>
    </source>
</evidence>
<sequence length="406" mass="45438">MQHPAFITDTAETSASTTEVWELPFCRLQLAEFSRAFPDTNGSEVNGSVVGFSGAAAPVDGQALAWFRIMLPFVCAFGISGNLLNIVILTRKRFLAPMQKLEKCANLGMIALAVSDLLFCLAVLPHSFLDRHPLSQGDPTSDSSPLLLYYKVYGISLINLLLMSSTWLIVALAVERYTVLYYPLRAKVVLSLRRSKLIIASIYATCCTLTLPYFLHKEVRRCSGLDGVVRHEIWLRFGIRTDWSVLIQVYIRHVWPAIAVFLPQLILFVCNVRLAQGLRSVAALRRRKCPGQKIRDANNRITLTLIIIVAMAIILVAPAEIMKAINPYTLWGERGYIIASLANLLQTLNFAINFALYCVIDRHFRHICRSLFLGRCFSDGSYPERHSRQPGVLLSHRPIMGSTGSP</sequence>
<keyword evidence="9" id="KW-1185">Reference proteome</keyword>
<feature type="transmembrane region" description="Helical" evidence="6">
    <location>
        <begin position="254"/>
        <end position="276"/>
    </location>
</feature>
<dbReference type="AlphaFoldDB" id="A0AAD9MRA1"/>
<dbReference type="Proteomes" id="UP001208570">
    <property type="component" value="Unassembled WGS sequence"/>
</dbReference>
<dbReference type="PANTHER" id="PTHR46641:SF2">
    <property type="entry name" value="FMRFAMIDE RECEPTOR"/>
    <property type="match status" value="1"/>
</dbReference>
<keyword evidence="5" id="KW-0807">Transducer</keyword>
<organism evidence="8 9">
    <name type="scientific">Paralvinella palmiformis</name>
    <dbReference type="NCBI Taxonomy" id="53620"/>
    <lineage>
        <taxon>Eukaryota</taxon>
        <taxon>Metazoa</taxon>
        <taxon>Spiralia</taxon>
        <taxon>Lophotrochozoa</taxon>
        <taxon>Annelida</taxon>
        <taxon>Polychaeta</taxon>
        <taxon>Sedentaria</taxon>
        <taxon>Canalipalpata</taxon>
        <taxon>Terebellida</taxon>
        <taxon>Terebelliformia</taxon>
        <taxon>Alvinellidae</taxon>
        <taxon>Paralvinella</taxon>
    </lineage>
</organism>
<evidence type="ECO:0000259" key="7">
    <source>
        <dbReference type="PROSITE" id="PS50262"/>
    </source>
</evidence>
<evidence type="ECO:0000256" key="1">
    <source>
        <dbReference type="ARBA" id="ARBA00004370"/>
    </source>
</evidence>
<name>A0AAD9MRA1_9ANNE</name>